<feature type="transmembrane region" description="Helical" evidence="14">
    <location>
        <begin position="99"/>
        <end position="119"/>
    </location>
</feature>
<comment type="similarity">
    <text evidence="3">Belongs to the ATPase A chain family.</text>
</comment>
<dbReference type="PANTHER" id="PTHR11410:SF0">
    <property type="entry name" value="ATP SYNTHASE SUBUNIT A"/>
    <property type="match status" value="1"/>
</dbReference>
<keyword evidence="11 14" id="KW-0472">Membrane</keyword>
<evidence type="ECO:0000256" key="10">
    <source>
        <dbReference type="ARBA" id="ARBA00023065"/>
    </source>
</evidence>
<dbReference type="NCBIfam" id="TIGR01131">
    <property type="entry name" value="ATP_synt_6_or_A"/>
    <property type="match status" value="1"/>
</dbReference>
<dbReference type="PANTHER" id="PTHR11410">
    <property type="entry name" value="ATP SYNTHASE SUBUNIT A"/>
    <property type="match status" value="1"/>
</dbReference>
<dbReference type="InterPro" id="IPR023011">
    <property type="entry name" value="ATP_synth_F0_asu_AS"/>
</dbReference>
<keyword evidence="5" id="KW-0813">Transport</keyword>
<evidence type="ECO:0000256" key="3">
    <source>
        <dbReference type="ARBA" id="ARBA00006810"/>
    </source>
</evidence>
<evidence type="ECO:0000256" key="5">
    <source>
        <dbReference type="ARBA" id="ARBA00022448"/>
    </source>
</evidence>
<accession>A0A3Q8UA13</accession>
<evidence type="ECO:0000313" key="15">
    <source>
        <dbReference type="EMBL" id="AZL93208.1"/>
    </source>
</evidence>
<dbReference type="EMBL" id="MG923493">
    <property type="protein sequence ID" value="AZL93208.1"/>
    <property type="molecule type" value="Genomic_DNA"/>
</dbReference>
<keyword evidence="8" id="KW-0375">Hydrogen ion transport</keyword>
<dbReference type="AlphaFoldDB" id="A0A3Q8UA13"/>
<evidence type="ECO:0000256" key="6">
    <source>
        <dbReference type="ARBA" id="ARBA00022547"/>
    </source>
</evidence>
<comment type="function">
    <text evidence="1">Mitochondrial membrane ATP synthase (F(1)F(0) ATP synthase or Complex V) produces ATP from ADP in the presence of a proton gradient across the membrane which is generated by electron transport complexes of the respiratory chain. F-type ATPases consist of two structural domains, F(1) - containing the extramembraneous catalytic core and F(0) - containing the membrane proton channel, linked together by a central stalk and a peripheral stalk. During catalysis, ATP synthesis in the catalytic domain of F(1) is coupled via a rotary mechanism of the central stalk subunits to proton translocation. Key component of the proton channel; it may play a direct role in the translocation of protons across the membrane.</text>
</comment>
<evidence type="ECO:0000256" key="12">
    <source>
        <dbReference type="ARBA" id="ARBA00023310"/>
    </source>
</evidence>
<keyword evidence="9 14" id="KW-1133">Transmembrane helix</keyword>
<feature type="transmembrane region" description="Helical" evidence="14">
    <location>
        <begin position="196"/>
        <end position="219"/>
    </location>
</feature>
<dbReference type="GO" id="GO:0045259">
    <property type="term" value="C:proton-transporting ATP synthase complex"/>
    <property type="evidence" value="ECO:0007669"/>
    <property type="project" value="UniProtKB-KW"/>
</dbReference>
<evidence type="ECO:0000256" key="4">
    <source>
        <dbReference type="ARBA" id="ARBA00011648"/>
    </source>
</evidence>
<dbReference type="InterPro" id="IPR000568">
    <property type="entry name" value="ATP_synth_F0_asu"/>
</dbReference>
<comment type="subunit">
    <text evidence="4">F-type ATPases have 2 components, CF(1) - the catalytic core - and CF(0) - the membrane proton channel. CF(1) has five subunits: alpha(3), beta(3), gamma(1), delta(1), epsilon(1). CF(0) has three main subunits: a, b and c.</text>
</comment>
<proteinExistence type="inferred from homology"/>
<feature type="transmembrane region" description="Helical" evidence="14">
    <location>
        <begin position="44"/>
        <end position="63"/>
    </location>
</feature>
<evidence type="ECO:0000256" key="7">
    <source>
        <dbReference type="ARBA" id="ARBA00022692"/>
    </source>
</evidence>
<keyword evidence="6" id="KW-0138">CF(0)</keyword>
<evidence type="ECO:0000256" key="1">
    <source>
        <dbReference type="ARBA" id="ARBA00002070"/>
    </source>
</evidence>
<feature type="transmembrane region" description="Helical" evidence="14">
    <location>
        <begin position="21"/>
        <end position="38"/>
    </location>
</feature>
<comment type="subcellular location">
    <subcellularLocation>
        <location evidence="2">Membrane</location>
        <topology evidence="2">Multi-pass membrane protein</topology>
    </subcellularLocation>
    <subcellularLocation>
        <location evidence="13">Mitochondrion inner membrane</location>
        <topology evidence="13">Multi-pass membrane protein</topology>
    </subcellularLocation>
</comment>
<name>A0A3Q8UA13_9HYME</name>
<dbReference type="InterPro" id="IPR035908">
    <property type="entry name" value="F0_ATP_A_sf"/>
</dbReference>
<reference evidence="15" key="1">
    <citation type="journal article" date="2018" name="Mol. Phylogenet. Evol.">
        <title>Mitochondrial phylogenomics of the Hymenoptera.</title>
        <authorList>
            <person name="Tang P."/>
            <person name="Zhu J.C."/>
            <person name="Zheng B.Y."/>
            <person name="Wei S.J."/>
            <person name="Sharkey M."/>
            <person name="Chen X.X."/>
            <person name="Vogler A.P."/>
        </authorList>
    </citation>
    <scope>NUCLEOTIDE SEQUENCE</scope>
</reference>
<organism evidence="15">
    <name type="scientific">Eupelmus sp. ZJUH_2016012</name>
    <dbReference type="NCBI Taxonomy" id="2491156"/>
    <lineage>
        <taxon>Eukaryota</taxon>
        <taxon>Metazoa</taxon>
        <taxon>Ecdysozoa</taxon>
        <taxon>Arthropoda</taxon>
        <taxon>Hexapoda</taxon>
        <taxon>Insecta</taxon>
        <taxon>Pterygota</taxon>
        <taxon>Neoptera</taxon>
        <taxon>Endopterygota</taxon>
        <taxon>Hymenoptera</taxon>
        <taxon>Apocrita</taxon>
        <taxon>Proctotrupomorpha</taxon>
        <taxon>Chalcidoidea</taxon>
        <taxon>Eupelmidae</taxon>
        <taxon>Eupelminae</taxon>
        <taxon>Eupelmus</taxon>
    </lineage>
</organism>
<evidence type="ECO:0000256" key="9">
    <source>
        <dbReference type="ARBA" id="ARBA00022989"/>
    </source>
</evidence>
<evidence type="ECO:0000256" key="8">
    <source>
        <dbReference type="ARBA" id="ARBA00022781"/>
    </source>
</evidence>
<evidence type="ECO:0000256" key="11">
    <source>
        <dbReference type="ARBA" id="ARBA00023136"/>
    </source>
</evidence>
<keyword evidence="15" id="KW-0496">Mitochondrion</keyword>
<keyword evidence="10" id="KW-0406">Ion transport</keyword>
<dbReference type="PRINTS" id="PR00123">
    <property type="entry name" value="ATPASEA"/>
</dbReference>
<feature type="transmembrane region" description="Helical" evidence="14">
    <location>
        <begin position="70"/>
        <end position="93"/>
    </location>
</feature>
<dbReference type="PROSITE" id="PS00449">
    <property type="entry name" value="ATPASE_A"/>
    <property type="match status" value="1"/>
</dbReference>
<evidence type="ECO:0000256" key="14">
    <source>
        <dbReference type="SAM" id="Phobius"/>
    </source>
</evidence>
<dbReference type="GO" id="GO:0046933">
    <property type="term" value="F:proton-transporting ATP synthase activity, rotational mechanism"/>
    <property type="evidence" value="ECO:0007669"/>
    <property type="project" value="TreeGrafter"/>
</dbReference>
<dbReference type="SUPFAM" id="SSF81336">
    <property type="entry name" value="F1F0 ATP synthase subunit A"/>
    <property type="match status" value="1"/>
</dbReference>
<dbReference type="InterPro" id="IPR045083">
    <property type="entry name" value="ATP_synth_F0_asu_bact/mt"/>
</dbReference>
<evidence type="ECO:0000256" key="13">
    <source>
        <dbReference type="RuleBase" id="RU004450"/>
    </source>
</evidence>
<keyword evidence="7 14" id="KW-0812">Transmembrane</keyword>
<dbReference type="Gene3D" id="1.20.120.220">
    <property type="entry name" value="ATP synthase, F0 complex, subunit A"/>
    <property type="match status" value="1"/>
</dbReference>
<sequence length="224" mass="25883">MMMNLFSIFDPTSSMKYSMNWFSFIFMILFLPNMFWFIPSRWNIVLWMLFNFLINEFKLLLNLKSNLMSMLILLSIFYSIMITNLIGMFPYIFTSSSHLIFSLSYSLILWISMMLFGWIENCNHMFSHLVPQGTPKILMPFMVLIETISNFIRPGTLAVRLSANMIAGHLLMTLISSTGSSLSLILLFIMLLSQSILIILELSVAFIQAYVFSVLSTLYKAESS</sequence>
<geneLocation type="mitochondrion" evidence="15"/>
<dbReference type="CDD" id="cd00310">
    <property type="entry name" value="ATP-synt_Fo_a_6"/>
    <property type="match status" value="1"/>
</dbReference>
<feature type="transmembrane region" description="Helical" evidence="14">
    <location>
        <begin position="170"/>
        <end position="190"/>
    </location>
</feature>
<keyword evidence="12" id="KW-0066">ATP synthesis</keyword>
<gene>
    <name evidence="15" type="primary">atp6</name>
</gene>
<evidence type="ECO:0000256" key="2">
    <source>
        <dbReference type="ARBA" id="ARBA00004141"/>
    </source>
</evidence>
<dbReference type="Pfam" id="PF00119">
    <property type="entry name" value="ATP-synt_A"/>
    <property type="match status" value="1"/>
</dbReference>
<dbReference type="GO" id="GO:0005743">
    <property type="term" value="C:mitochondrial inner membrane"/>
    <property type="evidence" value="ECO:0007669"/>
    <property type="project" value="UniProtKB-SubCell"/>
</dbReference>
<protein>
    <recommendedName>
        <fullName evidence="13">ATP synthase subunit a</fullName>
    </recommendedName>
</protein>